<reference evidence="2 3" key="1">
    <citation type="journal article" date="2012" name="Proc. Natl. Acad. Sci. U.S.A.">
        <title>Antigenic diversity is generated by distinct evolutionary mechanisms in African trypanosome species.</title>
        <authorList>
            <person name="Jackson A.P."/>
            <person name="Berry A."/>
            <person name="Aslett M."/>
            <person name="Allison H.C."/>
            <person name="Burton P."/>
            <person name="Vavrova-Anderson J."/>
            <person name="Brown R."/>
            <person name="Browne H."/>
            <person name="Corton N."/>
            <person name="Hauser H."/>
            <person name="Gamble J."/>
            <person name="Gilderthorp R."/>
            <person name="Marcello L."/>
            <person name="McQuillan J."/>
            <person name="Otto T.D."/>
            <person name="Quail M.A."/>
            <person name="Sanders M.J."/>
            <person name="van Tonder A."/>
            <person name="Ginger M.L."/>
            <person name="Field M.C."/>
            <person name="Barry J.D."/>
            <person name="Hertz-Fowler C."/>
            <person name="Berriman M."/>
        </authorList>
    </citation>
    <scope>NUCLEOTIDE SEQUENCE</scope>
    <source>
        <strain evidence="2 3">Y486</strain>
    </source>
</reference>
<evidence type="ECO:0000256" key="1">
    <source>
        <dbReference type="SAM" id="MobiDB-lite"/>
    </source>
</evidence>
<gene>
    <name evidence="2" type="ORF">TvY486_0007250</name>
</gene>
<evidence type="ECO:0000313" key="3">
    <source>
        <dbReference type="Proteomes" id="UP000009027"/>
    </source>
</evidence>
<feature type="non-terminal residue" evidence="2">
    <location>
        <position position="130"/>
    </location>
</feature>
<accession>F9WKQ9</accession>
<organism evidence="2 3">
    <name type="scientific">Trypanosoma vivax (strain Y486)</name>
    <dbReference type="NCBI Taxonomy" id="1055687"/>
    <lineage>
        <taxon>Eukaryota</taxon>
        <taxon>Discoba</taxon>
        <taxon>Euglenozoa</taxon>
        <taxon>Kinetoplastea</taxon>
        <taxon>Metakinetoplastina</taxon>
        <taxon>Trypanosomatida</taxon>
        <taxon>Trypanosomatidae</taxon>
        <taxon>Trypanosoma</taxon>
        <taxon>Duttonella</taxon>
    </lineage>
</organism>
<dbReference type="EMBL" id="CAEX01000351">
    <property type="protein sequence ID" value="CCD18082.1"/>
    <property type="molecule type" value="Genomic_DNA"/>
</dbReference>
<evidence type="ECO:0000313" key="2">
    <source>
        <dbReference type="EMBL" id="CCD18082.1"/>
    </source>
</evidence>
<proteinExistence type="predicted"/>
<name>F9WKQ9_TRYVY</name>
<protein>
    <submittedName>
        <fullName evidence="2">Uncharacterized protein</fullName>
    </submittedName>
</protein>
<feature type="compositionally biased region" description="Basic residues" evidence="1">
    <location>
        <begin position="1"/>
        <end position="11"/>
    </location>
</feature>
<dbReference type="AlphaFoldDB" id="F9WKQ9"/>
<sequence>MRWRTSARRVHTTPSYSHTGNGERARRESFTATAGKRAGCRSGKCAHIWIHARVLGCQRRSAVPLWVPHATWPWRCAHFGCGIPGVSQARVRNGVRVLDTTLRAAARTASVAGEFESEQHKVAESAAHWV</sequence>
<keyword evidence="3" id="KW-1185">Reference proteome</keyword>
<feature type="region of interest" description="Disordered" evidence="1">
    <location>
        <begin position="1"/>
        <end position="30"/>
    </location>
</feature>
<dbReference type="Proteomes" id="UP000009027">
    <property type="component" value="Unassembled WGS sequence"/>
</dbReference>